<accession>A0A915MIM3</accession>
<name>A0A915MIM3_MELJA</name>
<dbReference type="AlphaFoldDB" id="A0A915MIM3"/>
<reference evidence="2" key="1">
    <citation type="submission" date="2022-11" db="UniProtKB">
        <authorList>
            <consortium name="WormBaseParasite"/>
        </authorList>
    </citation>
    <scope>IDENTIFICATION</scope>
</reference>
<dbReference type="Proteomes" id="UP000887561">
    <property type="component" value="Unplaced"/>
</dbReference>
<keyword evidence="1" id="KW-1185">Reference proteome</keyword>
<evidence type="ECO:0000313" key="1">
    <source>
        <dbReference type="Proteomes" id="UP000887561"/>
    </source>
</evidence>
<sequence>MIFNRFFSKTAADHSKIDAFDMERLRFMIDQQTRSFLLKMENSPHSYIADAIIGHQLYGPSNENEQEKDLEERLQE</sequence>
<organism evidence="1 2">
    <name type="scientific">Meloidogyne javanica</name>
    <name type="common">Root-knot nematode worm</name>
    <dbReference type="NCBI Taxonomy" id="6303"/>
    <lineage>
        <taxon>Eukaryota</taxon>
        <taxon>Metazoa</taxon>
        <taxon>Ecdysozoa</taxon>
        <taxon>Nematoda</taxon>
        <taxon>Chromadorea</taxon>
        <taxon>Rhabditida</taxon>
        <taxon>Tylenchina</taxon>
        <taxon>Tylenchomorpha</taxon>
        <taxon>Tylenchoidea</taxon>
        <taxon>Meloidogynidae</taxon>
        <taxon>Meloidogyninae</taxon>
        <taxon>Meloidogyne</taxon>
        <taxon>Meloidogyne incognita group</taxon>
    </lineage>
</organism>
<evidence type="ECO:0000313" key="2">
    <source>
        <dbReference type="WBParaSite" id="scaffold37409_cov589.g23312"/>
    </source>
</evidence>
<protein>
    <submittedName>
        <fullName evidence="2">Uncharacterized protein</fullName>
    </submittedName>
</protein>
<proteinExistence type="predicted"/>
<dbReference type="WBParaSite" id="scaffold37409_cov589.g23312">
    <property type="protein sequence ID" value="scaffold37409_cov589.g23312"/>
    <property type="gene ID" value="scaffold37409_cov589.g23312"/>
</dbReference>